<protein>
    <recommendedName>
        <fullName evidence="1">SH3b domain-containing protein</fullName>
    </recommendedName>
</protein>
<dbReference type="Pfam" id="PF08239">
    <property type="entry name" value="SH3_3"/>
    <property type="match status" value="1"/>
</dbReference>
<accession>A0A0S4KMB8</accession>
<dbReference type="InterPro" id="IPR003646">
    <property type="entry name" value="SH3-like_bac-type"/>
</dbReference>
<dbReference type="RefSeq" id="WP_062483035.1">
    <property type="nucleotide sequence ID" value="NZ_LN885086.1"/>
</dbReference>
<reference evidence="3" key="1">
    <citation type="submission" date="2015-09" db="EMBL/GenBank/DDBJ databases">
        <authorList>
            <person name="Daims H."/>
        </authorList>
    </citation>
    <scope>NUCLEOTIDE SEQUENCE [LARGE SCALE GENOMIC DNA]</scope>
</reference>
<keyword evidence="3" id="KW-1185">Reference proteome</keyword>
<dbReference type="STRING" id="1715989.NITINOP_0596"/>
<dbReference type="AlphaFoldDB" id="A0A0S4KMB8"/>
<evidence type="ECO:0000313" key="3">
    <source>
        <dbReference type="Proteomes" id="UP000066284"/>
    </source>
</evidence>
<proteinExistence type="predicted"/>
<dbReference type="KEGG" id="nio:NITINOP_0596"/>
<dbReference type="Proteomes" id="UP000066284">
    <property type="component" value="Chromosome 1"/>
</dbReference>
<dbReference type="Gene3D" id="2.30.30.40">
    <property type="entry name" value="SH3 Domains"/>
    <property type="match status" value="1"/>
</dbReference>
<feature type="domain" description="SH3b" evidence="1">
    <location>
        <begin position="42"/>
        <end position="83"/>
    </location>
</feature>
<name>A0A0S4KMB8_9BACT</name>
<evidence type="ECO:0000313" key="2">
    <source>
        <dbReference type="EMBL" id="CUQ65571.1"/>
    </source>
</evidence>
<sequence>MMRDRRVCLAMVTLGTALALVPSLLFAQTMYVSRDEVKLTEEKSPTSKIVETLRRGAQVRVIEKSDRHFKVQAPSGKTGWVFKFTLSDQQVGGGSGGNLLSAVTGDTRIAAREAGTGGSIRGLKETSERYATTKRVDQASKDAVQRMEDRIIPREELLKFQREGSVGEFSGETP</sequence>
<organism evidence="2 3">
    <name type="scientific">Candidatus Nitrospira inopinata</name>
    <dbReference type="NCBI Taxonomy" id="1715989"/>
    <lineage>
        <taxon>Bacteria</taxon>
        <taxon>Pseudomonadati</taxon>
        <taxon>Nitrospirota</taxon>
        <taxon>Nitrospiria</taxon>
        <taxon>Nitrospirales</taxon>
        <taxon>Nitrospiraceae</taxon>
        <taxon>Nitrospira</taxon>
    </lineage>
</organism>
<dbReference type="EMBL" id="LN885086">
    <property type="protein sequence ID" value="CUQ65571.1"/>
    <property type="molecule type" value="Genomic_DNA"/>
</dbReference>
<evidence type="ECO:0000259" key="1">
    <source>
        <dbReference type="Pfam" id="PF08239"/>
    </source>
</evidence>
<gene>
    <name evidence="2" type="ORF">NITINOP_0596</name>
</gene>